<dbReference type="SUPFAM" id="SSF54593">
    <property type="entry name" value="Glyoxalase/Bleomycin resistance protein/Dihydroxybiphenyl dioxygenase"/>
    <property type="match status" value="1"/>
</dbReference>
<dbReference type="InterPro" id="IPR029068">
    <property type="entry name" value="Glyas_Bleomycin-R_OHBP_Dase"/>
</dbReference>
<dbReference type="Pfam" id="PF14506">
    <property type="entry name" value="CppA_N"/>
    <property type="match status" value="1"/>
</dbReference>
<sequence>MMSKDRLVPVLKTNNRRLNFDFYVEQIGFTVLLEDAGVASLGDAQKALCLEIEELPANRAFQPQGKKKLDLMVFRVNSPESVEAGLARGLQFDALYQGPKGWAYLATSPEGDRVLVHSEESVAALNLVDPADYPASFQAGHLKLDQVELEELRLHVSDKEGSKAHYQRIQWPANLVFTEAESDYLQAEAGQAWDLFQLRLFQVDWNLEQLQKNLEDQEVFVPKRGNFLLATDPYNQLEWWIQAYA</sequence>
<evidence type="ECO:0000259" key="1">
    <source>
        <dbReference type="Pfam" id="PF14506"/>
    </source>
</evidence>
<dbReference type="Pfam" id="PF14507">
    <property type="entry name" value="CppA_C"/>
    <property type="match status" value="1"/>
</dbReference>
<dbReference type="AlphaFoldDB" id="A0A7X3G7J8"/>
<dbReference type="InterPro" id="IPR032703">
    <property type="entry name" value="CppA_C"/>
</dbReference>
<protein>
    <submittedName>
        <fullName evidence="3">Proteinase</fullName>
    </submittedName>
</protein>
<name>A0A7X3G7J8_9STRE</name>
<dbReference type="InterPro" id="IPR032702">
    <property type="entry name" value="CppA_N"/>
</dbReference>
<reference evidence="3 4" key="1">
    <citation type="submission" date="2019-12" db="EMBL/GenBank/DDBJ databases">
        <title>Microbes associate with the intestines of laboratory mice.</title>
        <authorList>
            <person name="Navarre W."/>
            <person name="Wong E."/>
        </authorList>
    </citation>
    <scope>NUCLEOTIDE SEQUENCE [LARGE SCALE GENOMIC DNA]</scope>
    <source>
        <strain evidence="3 4">NM51_B2-22</strain>
    </source>
</reference>
<organism evidence="3 4">
    <name type="scientific">Streptococcus danieliae</name>
    <dbReference type="NCBI Taxonomy" id="747656"/>
    <lineage>
        <taxon>Bacteria</taxon>
        <taxon>Bacillati</taxon>
        <taxon>Bacillota</taxon>
        <taxon>Bacilli</taxon>
        <taxon>Lactobacillales</taxon>
        <taxon>Streptococcaceae</taxon>
        <taxon>Streptococcus</taxon>
    </lineage>
</organism>
<feature type="domain" description="CppA N-terminal" evidence="1">
    <location>
        <begin position="8"/>
        <end position="126"/>
    </location>
</feature>
<accession>A0A7X3G7J8</accession>
<gene>
    <name evidence="3" type="ORF">E5983_02855</name>
</gene>
<dbReference type="EMBL" id="WSRS01000015">
    <property type="protein sequence ID" value="MVX58591.1"/>
    <property type="molecule type" value="Genomic_DNA"/>
</dbReference>
<evidence type="ECO:0000313" key="3">
    <source>
        <dbReference type="EMBL" id="MVX58591.1"/>
    </source>
</evidence>
<proteinExistence type="predicted"/>
<comment type="caution">
    <text evidence="3">The sequence shown here is derived from an EMBL/GenBank/DDBJ whole genome shotgun (WGS) entry which is preliminary data.</text>
</comment>
<feature type="domain" description="CppA C-terminal" evidence="2">
    <location>
        <begin position="146"/>
        <end position="241"/>
    </location>
</feature>
<evidence type="ECO:0000259" key="2">
    <source>
        <dbReference type="Pfam" id="PF14507"/>
    </source>
</evidence>
<dbReference type="Gene3D" id="3.10.180.40">
    <property type="entry name" value="C3-degrading proteinase like domains"/>
    <property type="match status" value="1"/>
</dbReference>
<dbReference type="Gene3D" id="3.10.180.10">
    <property type="entry name" value="2,3-Dihydroxybiphenyl 1,2-Dioxygenase, domain 1"/>
    <property type="match status" value="1"/>
</dbReference>
<dbReference type="Proteomes" id="UP000461595">
    <property type="component" value="Unassembled WGS sequence"/>
</dbReference>
<evidence type="ECO:0000313" key="4">
    <source>
        <dbReference type="Proteomes" id="UP000461595"/>
    </source>
</evidence>